<dbReference type="AlphaFoldDB" id="B9XBV7"/>
<gene>
    <name evidence="1" type="ORF">Cflav_PD5060</name>
</gene>
<evidence type="ECO:0000313" key="2">
    <source>
        <dbReference type="Proteomes" id="UP000003688"/>
    </source>
</evidence>
<reference evidence="1 2" key="1">
    <citation type="journal article" date="2011" name="J. Bacteriol.">
        <title>Genome sequence of 'Pedosphaera parvula' Ellin514, an aerobic Verrucomicrobial isolate from pasture soil.</title>
        <authorList>
            <person name="Kant R."/>
            <person name="van Passel M.W."/>
            <person name="Sangwan P."/>
            <person name="Palva A."/>
            <person name="Lucas S."/>
            <person name="Copeland A."/>
            <person name="Lapidus A."/>
            <person name="Glavina Del Rio T."/>
            <person name="Dalin E."/>
            <person name="Tice H."/>
            <person name="Bruce D."/>
            <person name="Goodwin L."/>
            <person name="Pitluck S."/>
            <person name="Chertkov O."/>
            <person name="Larimer F.W."/>
            <person name="Land M.L."/>
            <person name="Hauser L."/>
            <person name="Brettin T.S."/>
            <person name="Detter J.C."/>
            <person name="Han S."/>
            <person name="de Vos W.M."/>
            <person name="Janssen P.H."/>
            <person name="Smidt H."/>
        </authorList>
    </citation>
    <scope>NUCLEOTIDE SEQUENCE [LARGE SCALE GENOMIC DNA]</scope>
    <source>
        <strain evidence="1 2">Ellin514</strain>
    </source>
</reference>
<accession>B9XBV7</accession>
<dbReference type="Proteomes" id="UP000003688">
    <property type="component" value="Unassembled WGS sequence"/>
</dbReference>
<organism evidence="1 2">
    <name type="scientific">Pedosphaera parvula (strain Ellin514)</name>
    <dbReference type="NCBI Taxonomy" id="320771"/>
    <lineage>
        <taxon>Bacteria</taxon>
        <taxon>Pseudomonadati</taxon>
        <taxon>Verrucomicrobiota</taxon>
        <taxon>Pedosphaerae</taxon>
        <taxon>Pedosphaerales</taxon>
        <taxon>Pedosphaeraceae</taxon>
        <taxon>Pedosphaera</taxon>
    </lineage>
</organism>
<keyword evidence="2" id="KW-1185">Reference proteome</keyword>
<evidence type="ECO:0000313" key="1">
    <source>
        <dbReference type="EMBL" id="EEF62425.1"/>
    </source>
</evidence>
<name>B9XBV7_PEDPL</name>
<comment type="caution">
    <text evidence="1">The sequence shown here is derived from an EMBL/GenBank/DDBJ whole genome shotgun (WGS) entry which is preliminary data.</text>
</comment>
<protein>
    <submittedName>
        <fullName evidence="1">Uncharacterized protein</fullName>
    </submittedName>
</protein>
<sequence>MHLMQCDALLKASHFSLHRLALISNRTVEVGESAEVTTANGSKAKVHCIDIKESSVFIKVESQPEPIELHLHKDFHLVNLC</sequence>
<dbReference type="STRING" id="320771.Cflav_PD5060"/>
<proteinExistence type="predicted"/>
<dbReference type="EMBL" id="ABOX02000004">
    <property type="protein sequence ID" value="EEF62425.1"/>
    <property type="molecule type" value="Genomic_DNA"/>
</dbReference>